<dbReference type="Gene3D" id="2.30.30.940">
    <property type="match status" value="1"/>
</dbReference>
<sequence length="916" mass="98599">MRGGLERWKRGVESRGVRHAIAYALEGTCDAHLQHASGGDALEAYGLASDSTVARFVVDHGRISADELTAGGLRVWITGHDPVSGEERGRQRLSADADLLLDGTLNHPKSYSIAALLHPELATEFEALQDRLRDQILLTWQRELNARRGHGGLIREDITRIEVVELQHRRSRALDPHAHRHMWLNIKVLGEDGKWSNVDSRVAMKLHTVINAEGDLAARTDPQWMAALARHGFTLDDDGEVAQLAGAVRPFSRRSAQIERNRARLVAVWTAEHDGARPSIRVLTQIDRRAWAMSRPNKPAHLDEQSWEATVRDELEVIDPALTRDRSPIAHTATPTDALDLDLLSDAAVVDADARSTRSGGRFSSFDLRAGAIRALSRSGVIAPRDTLTATIDEISERAHRKSVRLAGGADIPGHVKAYMATETMRLKIRLSGRLDALASPGRSLLPTELGRAAASIEDIDTLDASQLAAAGAIAGRGGLVAVTGPAGAGKTTMLRVAYAGLAGQRRRMLVVAPTRKAASVASREVGAAASSLHALLADHGYRWHTDSAGAQVWARLSRGEADPTTGVVYDGPARFVLRRGDRIVVDEAGMVDLQTAAALVDLALEHGVGVAMVGDPNQALPVGHAGAMASAVRYATASVELDTVHRFSDPEYAALTLRVRNPRDRDDALQVAGELLEHGHVQRVASAEEARDAMVAAYFDWHARSKRVALVAGTNDEADAINDAIQQRRLNDGELDPTTLALGMGEQHILVGDIVQTRRNDPRTGVENRAQWVVRNIWDASIDLASVGDSGEIRRVSREYALDHLQLAYASTVHGIQGETTDAAVVGPDVDAAGLYVGLTRGRHQNVAVTIARTDQDAIGNIGATMMRGTTELTIQDAMRAADAELRRAARARSLEASTPGVTPNSSASRGGLSL</sequence>
<evidence type="ECO:0000259" key="2">
    <source>
        <dbReference type="Pfam" id="PF08751"/>
    </source>
</evidence>
<feature type="region of interest" description="Disordered" evidence="1">
    <location>
        <begin position="893"/>
        <end position="916"/>
    </location>
</feature>
<feature type="domain" description="TrwC relaxase" evidence="2">
    <location>
        <begin position="67"/>
        <end position="315"/>
    </location>
</feature>
<feature type="compositionally biased region" description="Polar residues" evidence="1">
    <location>
        <begin position="901"/>
        <end position="910"/>
    </location>
</feature>
<organism evidence="3 4">
    <name type="scientific">Microbacterium saccharophilum</name>
    <dbReference type="NCBI Taxonomy" id="1213358"/>
    <lineage>
        <taxon>Bacteria</taxon>
        <taxon>Bacillati</taxon>
        <taxon>Actinomycetota</taxon>
        <taxon>Actinomycetes</taxon>
        <taxon>Micrococcales</taxon>
        <taxon>Microbacteriaceae</taxon>
        <taxon>Microbacterium</taxon>
    </lineage>
</organism>
<dbReference type="Pfam" id="PF08751">
    <property type="entry name" value="TrwC"/>
    <property type="match status" value="1"/>
</dbReference>
<dbReference type="Gene3D" id="3.40.50.300">
    <property type="entry name" value="P-loop containing nucleotide triphosphate hydrolases"/>
    <property type="match status" value="2"/>
</dbReference>
<dbReference type="CDD" id="cd18809">
    <property type="entry name" value="SF1_C_RecD"/>
    <property type="match status" value="1"/>
</dbReference>
<evidence type="ECO:0000256" key="1">
    <source>
        <dbReference type="SAM" id="MobiDB-lite"/>
    </source>
</evidence>
<evidence type="ECO:0000313" key="4">
    <source>
        <dbReference type="Proteomes" id="UP000198702"/>
    </source>
</evidence>
<reference evidence="3 4" key="1">
    <citation type="submission" date="2016-10" db="EMBL/GenBank/DDBJ databases">
        <authorList>
            <person name="Varghese N."/>
            <person name="Submissions S."/>
        </authorList>
    </citation>
    <scope>NUCLEOTIDE SEQUENCE [LARGE SCALE GENOMIC DNA]</scope>
    <source>
        <strain evidence="3 4">UNC380MFSha3.1</strain>
    </source>
</reference>
<dbReference type="Proteomes" id="UP000198702">
    <property type="component" value="Unassembled WGS sequence"/>
</dbReference>
<dbReference type="InterPro" id="IPR014862">
    <property type="entry name" value="TrwC"/>
</dbReference>
<protein>
    <submittedName>
        <fullName evidence="3">TrwC relaxase</fullName>
    </submittedName>
</protein>
<dbReference type="EMBL" id="FOQZ01000001">
    <property type="protein sequence ID" value="SFI27825.1"/>
    <property type="molecule type" value="Genomic_DNA"/>
</dbReference>
<dbReference type="SUPFAM" id="SSF55464">
    <property type="entry name" value="Origin of replication-binding domain, RBD-like"/>
    <property type="match status" value="1"/>
</dbReference>
<comment type="caution">
    <text evidence="3">The sequence shown here is derived from an EMBL/GenBank/DDBJ whole genome shotgun (WGS) entry which is preliminary data.</text>
</comment>
<dbReference type="RefSeq" id="WP_028495398.1">
    <property type="nucleotide sequence ID" value="NZ_FOQZ01000001.1"/>
</dbReference>
<accession>A0A7Z7CW14</accession>
<gene>
    <name evidence="3" type="ORF">SAMN04487751_0832</name>
</gene>
<proteinExistence type="predicted"/>
<dbReference type="AlphaFoldDB" id="A0A7Z7CW14"/>
<dbReference type="SUPFAM" id="SSF52540">
    <property type="entry name" value="P-loop containing nucleoside triphosphate hydrolases"/>
    <property type="match status" value="1"/>
</dbReference>
<name>A0A7Z7CW14_9MICO</name>
<evidence type="ECO:0000313" key="3">
    <source>
        <dbReference type="EMBL" id="SFI27825.1"/>
    </source>
</evidence>
<dbReference type="Pfam" id="PF13604">
    <property type="entry name" value="AAA_30"/>
    <property type="match status" value="1"/>
</dbReference>
<dbReference type="InterPro" id="IPR027417">
    <property type="entry name" value="P-loop_NTPase"/>
</dbReference>